<evidence type="ECO:0000313" key="1">
    <source>
        <dbReference type="EMBL" id="ATC34177.1"/>
    </source>
</evidence>
<organism evidence="1 2">
    <name type="scientific">Caulobacter vibrioides</name>
    <name type="common">Caulobacter crescentus</name>
    <dbReference type="NCBI Taxonomy" id="155892"/>
    <lineage>
        <taxon>Bacteria</taxon>
        <taxon>Pseudomonadati</taxon>
        <taxon>Pseudomonadota</taxon>
        <taxon>Alphaproteobacteria</taxon>
        <taxon>Caulobacterales</taxon>
        <taxon>Caulobacteraceae</taxon>
        <taxon>Caulobacter</taxon>
    </lineage>
</organism>
<dbReference type="RefSeq" id="WP_096053527.1">
    <property type="nucleotide sequence ID" value="NZ_CP023315.3"/>
</dbReference>
<dbReference type="SUPFAM" id="SSF49899">
    <property type="entry name" value="Concanavalin A-like lectins/glucanases"/>
    <property type="match status" value="1"/>
</dbReference>
<dbReference type="InterPro" id="IPR013320">
    <property type="entry name" value="ConA-like_dom_sf"/>
</dbReference>
<name>A0A290MQ09_CAUVI</name>
<accession>A0A290MQ09</accession>
<protein>
    <submittedName>
        <fullName evidence="1">Uncharacterized protein</fullName>
    </submittedName>
</protein>
<reference evidence="2" key="1">
    <citation type="submission" date="2017-09" db="EMBL/GenBank/DDBJ databases">
        <title>Genome evolution observed in wild isolates of Caulobacter crescentus.</title>
        <authorList>
            <person name="Ely B."/>
            <person name="Wilson K."/>
            <person name="Scott D."/>
        </authorList>
    </citation>
    <scope>NUCLEOTIDE SEQUENCE [LARGE SCALE GENOMIC DNA]</scope>
    <source>
        <strain evidence="2">CB13b1a</strain>
    </source>
</reference>
<gene>
    <name evidence="1" type="ORF">CA606_18580</name>
</gene>
<sequence length="397" mass="41144">MSRLGLRRLGVGSGRPSAPDPIAALFAGGAGGFDYNFAKLDRLFQDSGGVTAASLLDDPIGLALDSAQWAGRTLQQQVAGRPGLLINPSLVQENFVNWASSGGGAAEWVSNGVVRLTRSGSNVVLRQAVPVVAGRTYRLAASALRTVGSGNMVALIRDTSNTALSAVLNFNASAAEQATYWTATFTGNVRISFERTTTDGQGECYSASFKDVSTIAGSQAATSYRPRFQADGAKFDALDDRLLTTYSSAVETNCIVADVTLPTSFPASTQVICGRRTSGGSGHLMLGVRTNGRLGGGVGNQGTETIVGTTDLSGQRVIAGLSCNGSTVRLFVNDAEVYTGAQVGLAASAFTLPVGGLSTADAMSNFFGGHIKRLIVAQKSLDLAQFQAIRNRILSGA</sequence>
<dbReference type="Proteomes" id="UP000217311">
    <property type="component" value="Chromosome"/>
</dbReference>
<dbReference type="AlphaFoldDB" id="A0A290MQ09"/>
<proteinExistence type="predicted"/>
<evidence type="ECO:0000313" key="2">
    <source>
        <dbReference type="Proteomes" id="UP000217311"/>
    </source>
</evidence>
<dbReference type="EMBL" id="CP023315">
    <property type="protein sequence ID" value="ATC34177.1"/>
    <property type="molecule type" value="Genomic_DNA"/>
</dbReference>